<dbReference type="Proteomes" id="UP000030130">
    <property type="component" value="Unassembled WGS sequence"/>
</dbReference>
<name>A0A0A2F7F3_9PORP</name>
<dbReference type="OrthoDB" id="1111796at2"/>
<dbReference type="STRING" id="111105.HR09_04320"/>
<sequence length="399" mass="45070">MRLSAFLITLIMMLPAVLSGQHYYSMGGERPETDTIHPNELSASIRSTLFFRNNEYNARSVKGYTLPGARVSAFASYSLPAAHGVKLSLGVSTLNYWGASRYPAGIVYSDLPYWTDYNDYVRLRILPYVQATLKPTATTALTLGNIAGGTAHGLIEPIYNPELDLTADPEAGLQFRGDWTRFRMHVWINWLSMIFKNDNHQESFVFGLSTTSKLLSNESKWQLELPLQAIATHRGGEYNWAQQDTVHTWVNGAIGLKLSLRPRTDKPMRIWGSAYAVAALSSGGYFPYERGWGGYLSLGMDLEHLVFRADYWYGRHYVSPFAAPFANSLMYDKQPLPSGRGDYIRLYADYSWRMARSISLAAVARVWFQPSDRFAMSHALELTMRIDPNFPIAFLKGNH</sequence>
<dbReference type="EMBL" id="JRAI01000044">
    <property type="protein sequence ID" value="KGN85990.1"/>
    <property type="molecule type" value="Genomic_DNA"/>
</dbReference>
<proteinExistence type="predicted"/>
<evidence type="ECO:0000313" key="1">
    <source>
        <dbReference type="EMBL" id="KGN85990.1"/>
    </source>
</evidence>
<gene>
    <name evidence="1" type="ORF">HR08_04800</name>
</gene>
<dbReference type="eggNOG" id="ENOG502ZBK8">
    <property type="taxonomic scope" value="Bacteria"/>
</dbReference>
<comment type="caution">
    <text evidence="1">The sequence shown here is derived from an EMBL/GenBank/DDBJ whole genome shotgun (WGS) entry which is preliminary data.</text>
</comment>
<evidence type="ECO:0000313" key="2">
    <source>
        <dbReference type="Proteomes" id="UP000030130"/>
    </source>
</evidence>
<dbReference type="AlphaFoldDB" id="A0A0A2F7F3"/>
<accession>A0A0A2F7F3</accession>
<organism evidence="1 2">
    <name type="scientific">Porphyromonas gulae</name>
    <dbReference type="NCBI Taxonomy" id="111105"/>
    <lineage>
        <taxon>Bacteria</taxon>
        <taxon>Pseudomonadati</taxon>
        <taxon>Bacteroidota</taxon>
        <taxon>Bacteroidia</taxon>
        <taxon>Bacteroidales</taxon>
        <taxon>Porphyromonadaceae</taxon>
        <taxon>Porphyromonas</taxon>
    </lineage>
</organism>
<protein>
    <submittedName>
        <fullName evidence="1">Uncharacterized protein</fullName>
    </submittedName>
</protein>
<reference evidence="1 2" key="1">
    <citation type="submission" date="2014-08" db="EMBL/GenBank/DDBJ databases">
        <title>Porphyromonas gulae strain:COT-052_OH1451 Genome sequencing.</title>
        <authorList>
            <person name="Wallis C."/>
            <person name="Deusch O."/>
            <person name="O'Flynn C."/>
            <person name="Davis I."/>
            <person name="Jospin G."/>
            <person name="Darling A.E."/>
            <person name="Coil D.A."/>
            <person name="Alexiev A."/>
            <person name="Horsfall A."/>
            <person name="Kirkwood N."/>
            <person name="Harris S."/>
            <person name="Eisen J.A."/>
        </authorList>
    </citation>
    <scope>NUCLEOTIDE SEQUENCE [LARGE SCALE GENOMIC DNA]</scope>
    <source>
        <strain evidence="2">COT-052 OH1451</strain>
    </source>
</reference>
<dbReference type="RefSeq" id="WP_039420812.1">
    <property type="nucleotide sequence ID" value="NZ_JRAI01000044.1"/>
</dbReference>